<evidence type="ECO:0000313" key="2">
    <source>
        <dbReference type="EMBL" id="MBS3061283.1"/>
    </source>
</evidence>
<dbReference type="GO" id="GO:0003951">
    <property type="term" value="F:NAD+ kinase activity"/>
    <property type="evidence" value="ECO:0007669"/>
    <property type="project" value="InterPro"/>
</dbReference>
<proteinExistence type="predicted"/>
<dbReference type="Proteomes" id="UP000675968">
    <property type="component" value="Unassembled WGS sequence"/>
</dbReference>
<dbReference type="InterPro" id="IPR000835">
    <property type="entry name" value="HTH_MarR-typ"/>
</dbReference>
<dbReference type="Gene3D" id="2.60.200.30">
    <property type="entry name" value="Probable inorganic polyphosphate/atp-NAD kinase, domain 2"/>
    <property type="match status" value="1"/>
</dbReference>
<organism evidence="2 3">
    <name type="scientific">Candidatus Iainarchaeum sp</name>
    <dbReference type="NCBI Taxonomy" id="3101447"/>
    <lineage>
        <taxon>Archaea</taxon>
        <taxon>Candidatus Iainarchaeota</taxon>
        <taxon>Candidatus Iainarchaeia</taxon>
        <taxon>Candidatus Iainarchaeales</taxon>
        <taxon>Candidatus Iainarchaeaceae</taxon>
        <taxon>Candidatus Iainarchaeum</taxon>
    </lineage>
</organism>
<reference evidence="2" key="1">
    <citation type="submission" date="2021-03" db="EMBL/GenBank/DDBJ databases">
        <authorList>
            <person name="Jaffe A."/>
        </authorList>
    </citation>
    <scope>NUCLEOTIDE SEQUENCE</scope>
    <source>
        <strain evidence="2">RIFCSPLOWO2_01_FULL_AR10_48_17</strain>
    </source>
</reference>
<dbReference type="InterPro" id="IPR036388">
    <property type="entry name" value="WH-like_DNA-bd_sf"/>
</dbReference>
<dbReference type="InterPro" id="IPR017437">
    <property type="entry name" value="ATP-NAD_kinase_PpnK-typ_C"/>
</dbReference>
<keyword evidence="2" id="KW-0808">Transferase</keyword>
<accession>A0A8T4L1Y7</accession>
<dbReference type="Pfam" id="PF20143">
    <property type="entry name" value="NAD_kinase_C"/>
    <property type="match status" value="1"/>
</dbReference>
<dbReference type="EMBL" id="JAGVWC010000008">
    <property type="protein sequence ID" value="MBS3061283.1"/>
    <property type="molecule type" value="Genomic_DNA"/>
</dbReference>
<evidence type="ECO:0000259" key="1">
    <source>
        <dbReference type="Pfam" id="PF01047"/>
    </source>
</evidence>
<reference evidence="2" key="2">
    <citation type="submission" date="2021-05" db="EMBL/GenBank/DDBJ databases">
        <title>Protein family content uncovers lineage relationships and bacterial pathway maintenance mechanisms in DPANN archaea.</title>
        <authorList>
            <person name="Castelle C.J."/>
            <person name="Meheust R."/>
            <person name="Jaffe A.L."/>
            <person name="Seitz K."/>
            <person name="Gong X."/>
            <person name="Baker B.J."/>
            <person name="Banfield J.F."/>
        </authorList>
    </citation>
    <scope>NUCLEOTIDE SEQUENCE</scope>
    <source>
        <strain evidence="2">RIFCSPLOWO2_01_FULL_AR10_48_17</strain>
    </source>
</reference>
<comment type="caution">
    <text evidence="2">The sequence shown here is derived from an EMBL/GenBank/DDBJ whole genome shotgun (WGS) entry which is preliminary data.</text>
</comment>
<evidence type="ECO:0000313" key="3">
    <source>
        <dbReference type="Proteomes" id="UP000675968"/>
    </source>
</evidence>
<dbReference type="InterPro" id="IPR017438">
    <property type="entry name" value="ATP-NAD_kinase_N"/>
</dbReference>
<dbReference type="GO" id="GO:0006741">
    <property type="term" value="P:NADP+ biosynthetic process"/>
    <property type="evidence" value="ECO:0007669"/>
    <property type="project" value="TreeGrafter"/>
</dbReference>
<dbReference type="InterPro" id="IPR016064">
    <property type="entry name" value="NAD/diacylglycerol_kinase_sf"/>
</dbReference>
<dbReference type="GO" id="GO:0019674">
    <property type="term" value="P:NAD+ metabolic process"/>
    <property type="evidence" value="ECO:0007669"/>
    <property type="project" value="InterPro"/>
</dbReference>
<keyword evidence="2" id="KW-0418">Kinase</keyword>
<dbReference type="AlphaFoldDB" id="A0A8T4L1Y7"/>
<dbReference type="Gene3D" id="1.10.10.10">
    <property type="entry name" value="Winged helix-like DNA-binding domain superfamily/Winged helix DNA-binding domain"/>
    <property type="match status" value="1"/>
</dbReference>
<dbReference type="InterPro" id="IPR036390">
    <property type="entry name" value="WH_DNA-bd_sf"/>
</dbReference>
<protein>
    <submittedName>
        <fullName evidence="2">NAD(+)/NADH kinase</fullName>
    </submittedName>
</protein>
<dbReference type="PANTHER" id="PTHR20275:SF0">
    <property type="entry name" value="NAD KINASE"/>
    <property type="match status" value="1"/>
</dbReference>
<gene>
    <name evidence="2" type="ORF">J4215_01730</name>
</gene>
<dbReference type="PANTHER" id="PTHR20275">
    <property type="entry name" value="NAD KINASE"/>
    <property type="match status" value="1"/>
</dbReference>
<sequence>MRTKIQIGIALSRRESAKSAFKESQKIFKNPRFELVVEKNLELNHLQHRKEFLKSDVFFVFGGDGSFLKVCQAISSKTPVYGIGCGERNYLSQIPCHQAAKGIQEILGQPLQSESKTRLEIEGIPIPILNELVICPEHSATVMHYEIFVNQKRLWHDYSDGVLISTPTGSSAYNAAAGGPYLLDHTKAVVITSLHSIEKRRPVVVSEDAVIHIKKIHCLDQHIQLVLDGQQRTPLTTSEIILTKSNSPVFLGTAKPPHTSPDSQTMDQWSPSSRFVFALIRQHGAMTQGELQKATGLNLRTIRRAVKQLLNAQAVTKRPFGRDQRQDLYHLL</sequence>
<dbReference type="Gene3D" id="3.40.50.10330">
    <property type="entry name" value="Probable inorganic polyphosphate/atp-NAD kinase, domain 1"/>
    <property type="match status" value="1"/>
</dbReference>
<dbReference type="SUPFAM" id="SSF46785">
    <property type="entry name" value="Winged helix' DNA-binding domain"/>
    <property type="match status" value="1"/>
</dbReference>
<name>A0A8T4L1Y7_9ARCH</name>
<dbReference type="Pfam" id="PF01047">
    <property type="entry name" value="MarR"/>
    <property type="match status" value="1"/>
</dbReference>
<dbReference type="GO" id="GO:0003700">
    <property type="term" value="F:DNA-binding transcription factor activity"/>
    <property type="evidence" value="ECO:0007669"/>
    <property type="project" value="InterPro"/>
</dbReference>
<feature type="domain" description="HTH marR-type" evidence="1">
    <location>
        <begin position="275"/>
        <end position="325"/>
    </location>
</feature>
<dbReference type="SUPFAM" id="SSF111331">
    <property type="entry name" value="NAD kinase/diacylglycerol kinase-like"/>
    <property type="match status" value="1"/>
</dbReference>